<reference evidence="1 2" key="1">
    <citation type="submission" date="2014-03" db="EMBL/GenBank/DDBJ databases">
        <title>Genomics of Bifidobacteria.</title>
        <authorList>
            <person name="Ventura M."/>
            <person name="Milani C."/>
            <person name="Lugli G.A."/>
        </authorList>
    </citation>
    <scope>NUCLEOTIDE SEQUENCE [LARGE SCALE GENOMIC DNA]</scope>
    <source>
        <strain evidence="1 2">DSM 23967</strain>
    </source>
</reference>
<organism evidence="1 2">
    <name type="scientific">Bifidobacterium saguini DSM 23967</name>
    <dbReference type="NCBI Taxonomy" id="1437607"/>
    <lineage>
        <taxon>Bacteria</taxon>
        <taxon>Bacillati</taxon>
        <taxon>Actinomycetota</taxon>
        <taxon>Actinomycetes</taxon>
        <taxon>Bifidobacteriales</taxon>
        <taxon>Bifidobacteriaceae</taxon>
        <taxon>Bifidobacterium</taxon>
    </lineage>
</organism>
<name>A0A087DCE4_9BIFI</name>
<evidence type="ECO:0000313" key="2">
    <source>
        <dbReference type="Proteomes" id="UP000029066"/>
    </source>
</evidence>
<dbReference type="EMBL" id="JGZN01000006">
    <property type="protein sequence ID" value="KFI93194.1"/>
    <property type="molecule type" value="Genomic_DNA"/>
</dbReference>
<dbReference type="AlphaFoldDB" id="A0A087DCE4"/>
<sequence>MNGQRERDWRVSISVSMNGRSMPVTHIGHGTHGNTTIDYIDTTLSRDDADHVLNALDLASERLHAIYDGMTDGRKA</sequence>
<dbReference type="RefSeq" id="WP_033890406.1">
    <property type="nucleotide sequence ID" value="NZ_JDUT01000003.1"/>
</dbReference>
<dbReference type="Proteomes" id="UP000029066">
    <property type="component" value="Unassembled WGS sequence"/>
</dbReference>
<accession>A0A087DCE4</accession>
<dbReference type="STRING" id="1437607.BISA_1359"/>
<evidence type="ECO:0000313" key="1">
    <source>
        <dbReference type="EMBL" id="KFI93194.1"/>
    </source>
</evidence>
<proteinExistence type="predicted"/>
<gene>
    <name evidence="1" type="ORF">BISA_1359</name>
</gene>
<protein>
    <submittedName>
        <fullName evidence="1">Uncharacterized protein</fullName>
    </submittedName>
</protein>
<comment type="caution">
    <text evidence="1">The sequence shown here is derived from an EMBL/GenBank/DDBJ whole genome shotgun (WGS) entry which is preliminary data.</text>
</comment>